<evidence type="ECO:0000313" key="1">
    <source>
        <dbReference type="EMBL" id="SDU62546.1"/>
    </source>
</evidence>
<dbReference type="Proteomes" id="UP000182058">
    <property type="component" value="Chromosome I"/>
</dbReference>
<dbReference type="EMBL" id="LT629795">
    <property type="protein sequence ID" value="SDU62546.1"/>
    <property type="molecule type" value="Genomic_DNA"/>
</dbReference>
<sequence>MYLSALTMGYVHWTARRLNNDQLACRWVDVAVRSGHGGGGQSLDVNVRQLLAARRVPATAARC</sequence>
<proteinExistence type="predicted"/>
<name>A0ABY0VXX1_9PSED</name>
<accession>A0ABY0VXX1</accession>
<organism evidence="1 2">
    <name type="scientific">Pseudomonas psychrophila</name>
    <dbReference type="NCBI Taxonomy" id="122355"/>
    <lineage>
        <taxon>Bacteria</taxon>
        <taxon>Pseudomonadati</taxon>
        <taxon>Pseudomonadota</taxon>
        <taxon>Gammaproteobacteria</taxon>
        <taxon>Pseudomonadales</taxon>
        <taxon>Pseudomonadaceae</taxon>
        <taxon>Pseudomonas</taxon>
    </lineage>
</organism>
<reference evidence="1 2" key="1">
    <citation type="submission" date="2016-10" db="EMBL/GenBank/DDBJ databases">
        <authorList>
            <person name="Varghese N."/>
            <person name="Submissions S."/>
        </authorList>
    </citation>
    <scope>NUCLEOTIDE SEQUENCE [LARGE SCALE GENOMIC DNA]</scope>
    <source>
        <strain evidence="1 2">BS3667</strain>
    </source>
</reference>
<evidence type="ECO:0000313" key="2">
    <source>
        <dbReference type="Proteomes" id="UP000182058"/>
    </source>
</evidence>
<gene>
    <name evidence="1" type="ORF">SAMN04490201_3240</name>
</gene>
<keyword evidence="2" id="KW-1185">Reference proteome</keyword>
<protein>
    <submittedName>
        <fullName evidence="1">Uncharacterized protein</fullName>
    </submittedName>
</protein>